<comment type="caution">
    <text evidence="3">The sequence shown here is derived from an EMBL/GenBank/DDBJ whole genome shotgun (WGS) entry which is preliminary data.</text>
</comment>
<evidence type="ECO:0000259" key="2">
    <source>
        <dbReference type="Pfam" id="PF08327"/>
    </source>
</evidence>
<evidence type="ECO:0000313" key="4">
    <source>
        <dbReference type="Proteomes" id="UP001497527"/>
    </source>
</evidence>
<dbReference type="Proteomes" id="UP001497527">
    <property type="component" value="Unassembled WGS sequence"/>
</dbReference>
<dbReference type="Gene3D" id="3.30.530.20">
    <property type="match status" value="1"/>
</dbReference>
<proteinExistence type="inferred from homology"/>
<dbReference type="InterPro" id="IPR013538">
    <property type="entry name" value="ASHA1/2-like_C"/>
</dbReference>
<evidence type="ECO:0000313" key="3">
    <source>
        <dbReference type="EMBL" id="CAL2102629.1"/>
    </source>
</evidence>
<name>A0ABM9PB65_9FLAO</name>
<protein>
    <recommendedName>
        <fullName evidence="2">Activator of Hsp90 ATPase homologue 1/2-like C-terminal domain-containing protein</fullName>
    </recommendedName>
</protein>
<dbReference type="EMBL" id="CAXJIO010000011">
    <property type="protein sequence ID" value="CAL2102629.1"/>
    <property type="molecule type" value="Genomic_DNA"/>
</dbReference>
<feature type="domain" description="Activator of Hsp90 ATPase homologue 1/2-like C-terminal" evidence="2">
    <location>
        <begin position="11"/>
        <end position="130"/>
    </location>
</feature>
<dbReference type="CDD" id="cd07814">
    <property type="entry name" value="SRPBCC_CalC_Aha1-like"/>
    <property type="match status" value="1"/>
</dbReference>
<comment type="similarity">
    <text evidence="1">Belongs to the AHA1 family.</text>
</comment>
<accession>A0ABM9PB65</accession>
<reference evidence="3 4" key="1">
    <citation type="submission" date="2024-05" db="EMBL/GenBank/DDBJ databases">
        <authorList>
            <person name="Duchaud E."/>
        </authorList>
    </citation>
    <scope>NUCLEOTIDE SEQUENCE [LARGE SCALE GENOMIC DNA]</scope>
    <source>
        <strain evidence="3">Ena-SAMPLE-TAB-13-05-2024-13:56:06:370-140308</strain>
    </source>
</reference>
<dbReference type="Pfam" id="PF08327">
    <property type="entry name" value="AHSA1"/>
    <property type="match status" value="1"/>
</dbReference>
<organism evidence="3 4">
    <name type="scientific">Tenacibaculum polynesiense</name>
    <dbReference type="NCBI Taxonomy" id="3137857"/>
    <lineage>
        <taxon>Bacteria</taxon>
        <taxon>Pseudomonadati</taxon>
        <taxon>Bacteroidota</taxon>
        <taxon>Flavobacteriia</taxon>
        <taxon>Flavobacteriales</taxon>
        <taxon>Flavobacteriaceae</taxon>
        <taxon>Tenacibaculum</taxon>
    </lineage>
</organism>
<gene>
    <name evidence="3" type="ORF">T190423A01A_20380</name>
</gene>
<keyword evidence="4" id="KW-1185">Reference proteome</keyword>
<sequence>MNAIYHNFLIKAPLHKVFDAVSKPKQIENWWALRCAGIPELGAQYNLYFGEPYNWYGKVTVFVVNQSFHIKMTKADEDWIPTTFGFDLEEKKEGTYLRFFHKDWLVINDHFKHSSFCWAQLLNGLKNYVEKEEIIPFEHRN</sequence>
<dbReference type="InterPro" id="IPR023393">
    <property type="entry name" value="START-like_dom_sf"/>
</dbReference>
<evidence type="ECO:0000256" key="1">
    <source>
        <dbReference type="ARBA" id="ARBA00006817"/>
    </source>
</evidence>
<dbReference type="RefSeq" id="WP_348716126.1">
    <property type="nucleotide sequence ID" value="NZ_CAXJIO010000011.1"/>
</dbReference>
<dbReference type="SUPFAM" id="SSF55961">
    <property type="entry name" value="Bet v1-like"/>
    <property type="match status" value="1"/>
</dbReference>